<keyword evidence="1" id="KW-1133">Transmembrane helix</keyword>
<keyword evidence="1" id="KW-0812">Transmembrane</keyword>
<dbReference type="Proteomes" id="UP000672032">
    <property type="component" value="Chromosome 3"/>
</dbReference>
<accession>A0A8A3PAP7</accession>
<reference evidence="2" key="1">
    <citation type="submission" date="2020-10" db="EMBL/GenBank/DDBJ databases">
        <title>Genome Sequence of Monilinia vaccinii-corymbosi Sheds Light on Mummy Berry Disease Infection of Blueberry and Mating Type.</title>
        <authorList>
            <person name="Yow A.G."/>
            <person name="Zhang Y."/>
            <person name="Bansal K."/>
            <person name="Eacker S.M."/>
            <person name="Sullivan S."/>
            <person name="Liachko I."/>
            <person name="Cubeta M.A."/>
            <person name="Rollins J.A."/>
            <person name="Ashrafi H."/>
        </authorList>
    </citation>
    <scope>NUCLEOTIDE SEQUENCE</scope>
    <source>
        <strain evidence="2">RL-1</strain>
    </source>
</reference>
<feature type="transmembrane region" description="Helical" evidence="1">
    <location>
        <begin position="17"/>
        <end position="38"/>
    </location>
</feature>
<name>A0A8A3PAP7_9HELO</name>
<dbReference type="OrthoDB" id="3534339at2759"/>
<protein>
    <submittedName>
        <fullName evidence="2">Uncharacterized protein</fullName>
    </submittedName>
</protein>
<evidence type="ECO:0000256" key="1">
    <source>
        <dbReference type="SAM" id="Phobius"/>
    </source>
</evidence>
<evidence type="ECO:0000313" key="2">
    <source>
        <dbReference type="EMBL" id="QSZ32181.1"/>
    </source>
</evidence>
<dbReference type="EMBL" id="CP063407">
    <property type="protein sequence ID" value="QSZ32181.1"/>
    <property type="molecule type" value="Genomic_DNA"/>
</dbReference>
<dbReference type="AlphaFoldDB" id="A0A8A3PAP7"/>
<sequence>MLANISYLLTSKSITLYILYTLHVMLGTSLVFTALYTYGVHSSKAMARAAALEASMRGSVNKISMMGKGSNHSGNTVEFEEEMGGLNGIRKAKSMIGLGSGREALENMSTSHQSGSMRGGIKFREVCYDGRVKGGVEGNLPVLDGKRLTVEIS</sequence>
<keyword evidence="3" id="KW-1185">Reference proteome</keyword>
<gene>
    <name evidence="2" type="ORF">DSL72_001752</name>
</gene>
<proteinExistence type="predicted"/>
<evidence type="ECO:0000313" key="3">
    <source>
        <dbReference type="Proteomes" id="UP000672032"/>
    </source>
</evidence>
<keyword evidence="1" id="KW-0472">Membrane</keyword>
<organism evidence="2 3">
    <name type="scientific">Monilinia vaccinii-corymbosi</name>
    <dbReference type="NCBI Taxonomy" id="61207"/>
    <lineage>
        <taxon>Eukaryota</taxon>
        <taxon>Fungi</taxon>
        <taxon>Dikarya</taxon>
        <taxon>Ascomycota</taxon>
        <taxon>Pezizomycotina</taxon>
        <taxon>Leotiomycetes</taxon>
        <taxon>Helotiales</taxon>
        <taxon>Sclerotiniaceae</taxon>
        <taxon>Monilinia</taxon>
    </lineage>
</organism>